<dbReference type="EMBL" id="CP002623">
    <property type="protein sequence ID" value="AEI92077.1"/>
    <property type="molecule type" value="Genomic_DNA"/>
</dbReference>
<evidence type="ECO:0000256" key="1">
    <source>
        <dbReference type="SAM" id="MobiDB-lite"/>
    </source>
</evidence>
<keyword evidence="4" id="KW-1185">Reference proteome</keyword>
<evidence type="ECO:0000313" key="3">
    <source>
        <dbReference type="EMBL" id="AEI92077.1"/>
    </source>
</evidence>
<gene>
    <name evidence="3" type="ordered locus">RLO149_c000440</name>
</gene>
<dbReference type="eggNOG" id="COG3118">
    <property type="taxonomic scope" value="Bacteria"/>
</dbReference>
<sequence>MKKLKLLSIVFAILLPMPLAAEPIVVRSGEHASFTRLVMQLPAGVQWSMEQETNTPVLRLINHNEGFDLSVAFEIIPRTRLQALVAKASQLELQLACNCTVNAFLEQNSFLVIDITNSEAPVSEVLTDVDNRPEALGVPVSGFTYGELLWSQADRQSDQDSADLMQEGSSEAVNSNGEQTNRTENELVSETQERLLAAFSSAASRGILRPKPDISIASSAESSEAPPVEIFDTSEQIPVAAIPSTGNMRISNSSDIPESGREQDIVASSPVCADPSIVDFASWGAEEDMGKQIGASVLDLYDPSGRLVPEKVLHHARLQLFFGLGQEAKQTLEMAPNLKAEYPELLDIANILEFGHAHNPRSLHRFADCDSDLALWALLAASEIPMDRTVNALAALRGLEKLPNHLKPHFAQKVSERLSARGDVANASIAIRSFQRLADNDAQPKMVQAELSDLRNESTKADAIINEIVNSETNETPEAIIELIERQVATRKPVQADLALLAETYAFELRNSEQGPKMFRSFVLAAASSGQYGKAFASIEEQKSKLNAETVTELTSFAFTEFANGARDVDFLAGYFEQFPTSKEALNQKAILATAERLFDLGFQNEAESVLLNLPGQLLSQDVRMLRSRISLFQNNYQRSYDLISDLDGPEAALIKGQAMQGLGKPEIAAQYFSLAEAETVARDMAWLSDDWNNLLTEEDQTFGQVRALANEAVDTIPQDNRMIDNSNRALAASANARLALEGLLTELEFNN</sequence>
<dbReference type="RefSeq" id="WP_013960022.1">
    <property type="nucleotide sequence ID" value="NC_015730.1"/>
</dbReference>
<feature type="region of interest" description="Disordered" evidence="1">
    <location>
        <begin position="156"/>
        <end position="186"/>
    </location>
</feature>
<proteinExistence type="predicted"/>
<accession>F7ZDV8</accession>
<dbReference type="HOGENOM" id="CLU_022071_0_0_5"/>
<feature type="chain" id="PRO_5003366631" evidence="2">
    <location>
        <begin position="22"/>
        <end position="752"/>
    </location>
</feature>
<organism evidence="3 4">
    <name type="scientific">Roseobacter litoralis (strain ATCC 49566 / DSM 6996 / JCM 21268 / NBRC 15278 / OCh 149)</name>
    <dbReference type="NCBI Taxonomy" id="391595"/>
    <lineage>
        <taxon>Bacteria</taxon>
        <taxon>Pseudomonadati</taxon>
        <taxon>Pseudomonadota</taxon>
        <taxon>Alphaproteobacteria</taxon>
        <taxon>Rhodobacterales</taxon>
        <taxon>Roseobacteraceae</taxon>
        <taxon>Roseobacter</taxon>
    </lineage>
</organism>
<dbReference type="AlphaFoldDB" id="F7ZDV8"/>
<evidence type="ECO:0000313" key="4">
    <source>
        <dbReference type="Proteomes" id="UP000001353"/>
    </source>
</evidence>
<feature type="compositionally biased region" description="Polar residues" evidence="1">
    <location>
        <begin position="167"/>
        <end position="186"/>
    </location>
</feature>
<protein>
    <submittedName>
        <fullName evidence="3">Uncharacterized protein</fullName>
    </submittedName>
</protein>
<dbReference type="Proteomes" id="UP000001353">
    <property type="component" value="Chromosome"/>
</dbReference>
<feature type="signal peptide" evidence="2">
    <location>
        <begin position="1"/>
        <end position="21"/>
    </location>
</feature>
<evidence type="ECO:0000256" key="2">
    <source>
        <dbReference type="SAM" id="SignalP"/>
    </source>
</evidence>
<dbReference type="KEGG" id="rli:RLO149_c000440"/>
<keyword evidence="2" id="KW-0732">Signal</keyword>
<reference evidence="3 4" key="1">
    <citation type="journal article" date="2011" name="BMC Genomics">
        <title>Comparative genome analysis and genome-guided physiological analysis of Roseobacter litoralis.</title>
        <authorList>
            <person name="Kalhoefer D."/>
            <person name="Thole S."/>
            <person name="Voget S."/>
            <person name="Lehmann R."/>
            <person name="Liesegang H."/>
            <person name="Wollher A."/>
            <person name="Daniel R."/>
            <person name="Simon M."/>
            <person name="Brinkhoff T."/>
        </authorList>
    </citation>
    <scope>NUCLEOTIDE SEQUENCE [LARGE SCALE GENOMIC DNA]</scope>
    <source>
        <strain evidence="4">ATCC 49566 / DSM 6996 / JCM 21268 / NBRC 15278 / OCh 149</strain>
    </source>
</reference>
<dbReference type="STRING" id="391595.RLO149_c000440"/>
<dbReference type="OrthoDB" id="7847197at2"/>
<name>F7ZDV8_ROSLO</name>